<comment type="caution">
    <text evidence="1">The sequence shown here is derived from an EMBL/GenBank/DDBJ whole genome shotgun (WGS) entry which is preliminary data.</text>
</comment>
<accession>A0A8H3LQQ9</accession>
<dbReference type="Gene3D" id="1.25.40.10">
    <property type="entry name" value="Tetratricopeptide repeat domain"/>
    <property type="match status" value="1"/>
</dbReference>
<reference evidence="1" key="1">
    <citation type="submission" date="2019-10" db="EMBL/GenBank/DDBJ databases">
        <title>Conservation and host-specific expression of non-tandemly repeated heterogenous ribosome RNA gene in arbuscular mycorrhizal fungi.</title>
        <authorList>
            <person name="Maeda T."/>
            <person name="Kobayashi Y."/>
            <person name="Nakagawa T."/>
            <person name="Ezawa T."/>
            <person name="Yamaguchi K."/>
            <person name="Bino T."/>
            <person name="Nishimoto Y."/>
            <person name="Shigenobu S."/>
            <person name="Kawaguchi M."/>
        </authorList>
    </citation>
    <scope>NUCLEOTIDE SEQUENCE</scope>
    <source>
        <strain evidence="1">HR1</strain>
    </source>
</reference>
<dbReference type="GO" id="GO:0016301">
    <property type="term" value="F:kinase activity"/>
    <property type="evidence" value="ECO:0007669"/>
    <property type="project" value="UniProtKB-KW"/>
</dbReference>
<organism evidence="1 2">
    <name type="scientific">Rhizophagus clarus</name>
    <dbReference type="NCBI Taxonomy" id="94130"/>
    <lineage>
        <taxon>Eukaryota</taxon>
        <taxon>Fungi</taxon>
        <taxon>Fungi incertae sedis</taxon>
        <taxon>Mucoromycota</taxon>
        <taxon>Glomeromycotina</taxon>
        <taxon>Glomeromycetes</taxon>
        <taxon>Glomerales</taxon>
        <taxon>Glomeraceae</taxon>
        <taxon>Rhizophagus</taxon>
    </lineage>
</organism>
<dbReference type="InterPro" id="IPR011990">
    <property type="entry name" value="TPR-like_helical_dom_sf"/>
</dbReference>
<gene>
    <name evidence="1" type="ORF">RCL2_001990400</name>
</gene>
<dbReference type="EMBL" id="BLAL01000221">
    <property type="protein sequence ID" value="GES93147.1"/>
    <property type="molecule type" value="Genomic_DNA"/>
</dbReference>
<dbReference type="PANTHER" id="PTHR43628:SF1">
    <property type="entry name" value="CHITIN SYNTHASE REGULATORY FACTOR 2-RELATED"/>
    <property type="match status" value="1"/>
</dbReference>
<dbReference type="InterPro" id="IPR006597">
    <property type="entry name" value="Sel1-like"/>
</dbReference>
<dbReference type="PANTHER" id="PTHR43628">
    <property type="entry name" value="ACTIVATOR OF C KINASE PROTEIN 1-RELATED"/>
    <property type="match status" value="1"/>
</dbReference>
<keyword evidence="1" id="KW-0808">Transferase</keyword>
<dbReference type="SUPFAM" id="SSF81901">
    <property type="entry name" value="HCP-like"/>
    <property type="match status" value="1"/>
</dbReference>
<dbReference type="InterPro" id="IPR052945">
    <property type="entry name" value="Mitotic_Regulator"/>
</dbReference>
<dbReference type="OrthoDB" id="2384430at2759"/>
<dbReference type="Proteomes" id="UP000615446">
    <property type="component" value="Unassembled WGS sequence"/>
</dbReference>
<dbReference type="Pfam" id="PF08238">
    <property type="entry name" value="Sel1"/>
    <property type="match status" value="2"/>
</dbReference>
<keyword evidence="1" id="KW-0418">Kinase</keyword>
<protein>
    <submittedName>
        <fullName evidence="1">Kinase-like domain-containing protein</fullName>
    </submittedName>
</protein>
<dbReference type="SMART" id="SM00671">
    <property type="entry name" value="SEL1"/>
    <property type="match status" value="2"/>
</dbReference>
<name>A0A8H3LQQ9_9GLOM</name>
<dbReference type="AlphaFoldDB" id="A0A8H3LQQ9"/>
<evidence type="ECO:0000313" key="1">
    <source>
        <dbReference type="EMBL" id="GES93147.1"/>
    </source>
</evidence>
<proteinExistence type="predicted"/>
<sequence length="152" mass="17760">MPNNDPDNRPTINQVVAKLNTIIFKENIQLSSKQQNISENITSPHWELSRHRNFQYCYRESIGTNINQQKAFELYQEAANLRNSLGINNLGYCYDEGIGIGINKLRAFELYQESANLGNVLGICNLAYFYEKELKRMLMNKKHLSWIKMRQI</sequence>
<evidence type="ECO:0000313" key="2">
    <source>
        <dbReference type="Proteomes" id="UP000615446"/>
    </source>
</evidence>